<evidence type="ECO:0000256" key="6">
    <source>
        <dbReference type="ARBA" id="ARBA00022989"/>
    </source>
</evidence>
<dbReference type="GO" id="GO:0034975">
    <property type="term" value="P:protein folding in endoplasmic reticulum"/>
    <property type="evidence" value="ECO:0007669"/>
    <property type="project" value="TreeGrafter"/>
</dbReference>
<evidence type="ECO:0000256" key="3">
    <source>
        <dbReference type="ARBA" id="ARBA00020827"/>
    </source>
</evidence>
<keyword evidence="5" id="KW-0256">Endoplasmic reticulum</keyword>
<dbReference type="GO" id="GO:0000045">
    <property type="term" value="P:autophagosome assembly"/>
    <property type="evidence" value="ECO:0007669"/>
    <property type="project" value="TreeGrafter"/>
</dbReference>
<dbReference type="GO" id="GO:0072546">
    <property type="term" value="C:EMC complex"/>
    <property type="evidence" value="ECO:0007669"/>
    <property type="project" value="InterPro"/>
</dbReference>
<dbReference type="InterPro" id="IPR008504">
    <property type="entry name" value="Emc6"/>
</dbReference>
<keyword evidence="11" id="KW-1185">Reference proteome</keyword>
<dbReference type="Proteomes" id="UP000270296">
    <property type="component" value="Unassembled WGS sequence"/>
</dbReference>
<dbReference type="WBParaSite" id="SBAD_0001264201-mRNA-1">
    <property type="protein sequence ID" value="SBAD_0001264201-mRNA-1"/>
    <property type="gene ID" value="SBAD_0001264201"/>
</dbReference>
<dbReference type="OrthoDB" id="16510at2759"/>
<proteinExistence type="inferred from homology"/>
<evidence type="ECO:0000313" key="10">
    <source>
        <dbReference type="EMBL" id="VDP46624.1"/>
    </source>
</evidence>
<evidence type="ECO:0000256" key="5">
    <source>
        <dbReference type="ARBA" id="ARBA00022824"/>
    </source>
</evidence>
<reference evidence="12" key="1">
    <citation type="submission" date="2016-06" db="UniProtKB">
        <authorList>
            <consortium name="WormBaseParasite"/>
        </authorList>
    </citation>
    <scope>IDENTIFICATION</scope>
</reference>
<dbReference type="PANTHER" id="PTHR20994:SF0">
    <property type="entry name" value="ER MEMBRANE PROTEIN COMPLEX SUBUNIT 6"/>
    <property type="match status" value="1"/>
</dbReference>
<dbReference type="Pfam" id="PF07019">
    <property type="entry name" value="EMC6"/>
    <property type="match status" value="1"/>
</dbReference>
<sequence length="112" mass="12683">MAKKSAKLFSPANAVYSEWAMRNNFAVLEYSRTCQAAASGFAAGILGLTGLSGFMFYFFCACIQAVIWYVKADFRWGEYFVNKSSILTYGLFGGLFTYVLFWTFLYGMVHVY</sequence>
<comment type="subcellular location">
    <subcellularLocation>
        <location evidence="1">Endoplasmic reticulum membrane</location>
        <topology evidence="1">Multi-pass membrane protein</topology>
    </subcellularLocation>
</comment>
<dbReference type="InterPro" id="IPR029008">
    <property type="entry name" value="EMC6-like"/>
</dbReference>
<evidence type="ECO:0000256" key="2">
    <source>
        <dbReference type="ARBA" id="ARBA00009436"/>
    </source>
</evidence>
<dbReference type="AlphaFoldDB" id="A0A183J8N9"/>
<evidence type="ECO:0000256" key="7">
    <source>
        <dbReference type="ARBA" id="ARBA00023136"/>
    </source>
</evidence>
<keyword evidence="6 9" id="KW-1133">Transmembrane helix</keyword>
<name>A0A183J8N9_9BILA</name>
<accession>A0A183J8N9</accession>
<evidence type="ECO:0000256" key="4">
    <source>
        <dbReference type="ARBA" id="ARBA00022692"/>
    </source>
</evidence>
<evidence type="ECO:0000313" key="11">
    <source>
        <dbReference type="Proteomes" id="UP000270296"/>
    </source>
</evidence>
<feature type="transmembrane region" description="Helical" evidence="9">
    <location>
        <begin position="41"/>
        <end position="69"/>
    </location>
</feature>
<gene>
    <name evidence="10" type="ORF">SBAD_LOCUS12237</name>
</gene>
<protein>
    <recommendedName>
        <fullName evidence="3">ER membrane protein complex subunit 6</fullName>
    </recommendedName>
    <alternativeName>
        <fullName evidence="8">Transmembrane protein 93</fullName>
    </alternativeName>
</protein>
<dbReference type="EMBL" id="UZAM01017271">
    <property type="protein sequence ID" value="VDP46624.1"/>
    <property type="molecule type" value="Genomic_DNA"/>
</dbReference>
<reference evidence="10 11" key="2">
    <citation type="submission" date="2018-11" db="EMBL/GenBank/DDBJ databases">
        <authorList>
            <consortium name="Pathogen Informatics"/>
        </authorList>
    </citation>
    <scope>NUCLEOTIDE SEQUENCE [LARGE SCALE GENOMIC DNA]</scope>
</reference>
<feature type="transmembrane region" description="Helical" evidence="9">
    <location>
        <begin position="89"/>
        <end position="109"/>
    </location>
</feature>
<evidence type="ECO:0000256" key="8">
    <source>
        <dbReference type="ARBA" id="ARBA00031072"/>
    </source>
</evidence>
<keyword evidence="4 9" id="KW-0812">Transmembrane</keyword>
<evidence type="ECO:0000313" key="12">
    <source>
        <dbReference type="WBParaSite" id="SBAD_0001264201-mRNA-1"/>
    </source>
</evidence>
<evidence type="ECO:0000256" key="9">
    <source>
        <dbReference type="SAM" id="Phobius"/>
    </source>
</evidence>
<keyword evidence="7 9" id="KW-0472">Membrane</keyword>
<organism evidence="12">
    <name type="scientific">Soboliphyme baturini</name>
    <dbReference type="NCBI Taxonomy" id="241478"/>
    <lineage>
        <taxon>Eukaryota</taxon>
        <taxon>Metazoa</taxon>
        <taxon>Ecdysozoa</taxon>
        <taxon>Nematoda</taxon>
        <taxon>Enoplea</taxon>
        <taxon>Dorylaimia</taxon>
        <taxon>Dioctophymatida</taxon>
        <taxon>Dioctophymatoidea</taxon>
        <taxon>Soboliphymatidae</taxon>
        <taxon>Soboliphyme</taxon>
    </lineage>
</organism>
<dbReference type="PANTHER" id="PTHR20994">
    <property type="entry name" value="ER MEMBRANE PROTEIN COMPLEX SUBUNIT 6"/>
    <property type="match status" value="1"/>
</dbReference>
<evidence type="ECO:0000256" key="1">
    <source>
        <dbReference type="ARBA" id="ARBA00004477"/>
    </source>
</evidence>
<comment type="similarity">
    <text evidence="2">Belongs to the EMC6 family.</text>
</comment>